<dbReference type="eggNOG" id="COG1762">
    <property type="taxonomic scope" value="Bacteria"/>
</dbReference>
<dbReference type="InterPro" id="IPR016152">
    <property type="entry name" value="PTrfase/Anion_transptr"/>
</dbReference>
<evidence type="ECO:0000313" key="3">
    <source>
        <dbReference type="Proteomes" id="UP000000845"/>
    </source>
</evidence>
<dbReference type="PROSITE" id="PS51094">
    <property type="entry name" value="PTS_EIIA_TYPE_2"/>
    <property type="match status" value="1"/>
</dbReference>
<reference evidence="3" key="1">
    <citation type="submission" date="2009-09" db="EMBL/GenBank/DDBJ databases">
        <title>The complete chromosome of Sebaldella termitidis ATCC 33386.</title>
        <authorList>
            <consortium name="US DOE Joint Genome Institute (JGI-PGF)"/>
            <person name="Lucas S."/>
            <person name="Copeland A."/>
            <person name="Lapidus A."/>
            <person name="Glavina del Rio T."/>
            <person name="Dalin E."/>
            <person name="Tice H."/>
            <person name="Bruce D."/>
            <person name="Goodwin L."/>
            <person name="Pitluck S."/>
            <person name="Kyrpides N."/>
            <person name="Mavromatis K."/>
            <person name="Ivanova N."/>
            <person name="Mikhailova N."/>
            <person name="Sims D."/>
            <person name="Meincke L."/>
            <person name="Brettin T."/>
            <person name="Detter J.C."/>
            <person name="Han C."/>
            <person name="Larimer F."/>
            <person name="Land M."/>
            <person name="Hauser L."/>
            <person name="Markowitz V."/>
            <person name="Cheng J.F."/>
            <person name="Hugenholtz P."/>
            <person name="Woyke T."/>
            <person name="Wu D."/>
            <person name="Eisen J.A."/>
        </authorList>
    </citation>
    <scope>NUCLEOTIDE SEQUENCE [LARGE SCALE GENOMIC DNA]</scope>
    <source>
        <strain evidence="3">ATCC 33386 / NCTC 11300</strain>
    </source>
</reference>
<dbReference type="Pfam" id="PF00359">
    <property type="entry name" value="PTS_EIIA_2"/>
    <property type="match status" value="1"/>
</dbReference>
<dbReference type="PANTHER" id="PTHR47738:SF3">
    <property type="entry name" value="PHOSPHOTRANSFERASE SYSTEM MANNITOL_FRUCTOSE-SPECIFIC IIA DOMAIN CONTAINING PROTEIN"/>
    <property type="match status" value="1"/>
</dbReference>
<feature type="domain" description="PTS EIIA type-2" evidence="1">
    <location>
        <begin position="1"/>
        <end position="147"/>
    </location>
</feature>
<dbReference type="InterPro" id="IPR002178">
    <property type="entry name" value="PTS_EIIA_type-2_dom"/>
</dbReference>
<dbReference type="PANTHER" id="PTHR47738">
    <property type="entry name" value="PTS SYSTEM FRUCTOSE-LIKE EIIA COMPONENT-RELATED"/>
    <property type="match status" value="1"/>
</dbReference>
<dbReference type="Gene3D" id="3.40.930.10">
    <property type="entry name" value="Mannitol-specific EII, Chain A"/>
    <property type="match status" value="1"/>
</dbReference>
<dbReference type="Proteomes" id="UP000000845">
    <property type="component" value="Chromosome"/>
</dbReference>
<dbReference type="KEGG" id="str:Sterm_0037"/>
<gene>
    <name evidence="2" type="ordered locus">Sterm_0037</name>
</gene>
<dbReference type="CDD" id="cd00211">
    <property type="entry name" value="PTS_IIA_fru"/>
    <property type="match status" value="1"/>
</dbReference>
<protein>
    <submittedName>
        <fullName evidence="2">PTS IIA-like nitrogen-regulatory protein PtsN</fullName>
    </submittedName>
</protein>
<dbReference type="SUPFAM" id="SSF55804">
    <property type="entry name" value="Phoshotransferase/anion transport protein"/>
    <property type="match status" value="1"/>
</dbReference>
<dbReference type="HOGENOM" id="CLU_072531_6_0_0"/>
<proteinExistence type="predicted"/>
<name>D1AIW3_SEBTE</name>
<accession>D1AIW3</accession>
<dbReference type="EMBL" id="CP001739">
    <property type="protein sequence ID" value="ACZ06925.1"/>
    <property type="molecule type" value="Genomic_DNA"/>
</dbReference>
<dbReference type="STRING" id="526218.Sterm_0037"/>
<dbReference type="InterPro" id="IPR051541">
    <property type="entry name" value="PTS_SugarTrans_NitroReg"/>
</dbReference>
<dbReference type="RefSeq" id="WP_012859525.1">
    <property type="nucleotide sequence ID" value="NC_013517.1"/>
</dbReference>
<sequence length="150" mass="17063">MIIDDNLIFSNLECENSNEVLRFLSDNLEKNGYVKSSFYDGLLEREAAYPTGLDFGEYSIAMPHTEVEHVVKSTLSIATLKKKVDFKCAEDHSKDTPVEVVCVIAFGEKEDKIDVLTKLISFFGDKEEFYKMLASDKDNLIKIVKKHLES</sequence>
<reference evidence="2 3" key="2">
    <citation type="journal article" date="2010" name="Stand. Genomic Sci.">
        <title>Complete genome sequence of Sebaldella termitidis type strain (NCTC 11300).</title>
        <authorList>
            <person name="Harmon-Smith M."/>
            <person name="Celia L."/>
            <person name="Chertkov O."/>
            <person name="Lapidus A."/>
            <person name="Copeland A."/>
            <person name="Glavina Del Rio T."/>
            <person name="Nolan M."/>
            <person name="Lucas S."/>
            <person name="Tice H."/>
            <person name="Cheng J.F."/>
            <person name="Han C."/>
            <person name="Detter J.C."/>
            <person name="Bruce D."/>
            <person name="Goodwin L."/>
            <person name="Pitluck S."/>
            <person name="Pati A."/>
            <person name="Liolios K."/>
            <person name="Ivanova N."/>
            <person name="Mavromatis K."/>
            <person name="Mikhailova N."/>
            <person name="Chen A."/>
            <person name="Palaniappan K."/>
            <person name="Land M."/>
            <person name="Hauser L."/>
            <person name="Chang Y.J."/>
            <person name="Jeffries C.D."/>
            <person name="Brettin T."/>
            <person name="Goker M."/>
            <person name="Beck B."/>
            <person name="Bristow J."/>
            <person name="Eisen J.A."/>
            <person name="Markowitz V."/>
            <person name="Hugenholtz P."/>
            <person name="Kyrpides N.C."/>
            <person name="Klenk H.P."/>
            <person name="Chen F."/>
        </authorList>
    </citation>
    <scope>NUCLEOTIDE SEQUENCE [LARGE SCALE GENOMIC DNA]</scope>
    <source>
        <strain evidence="3">ATCC 33386 / NCTC 11300</strain>
    </source>
</reference>
<organism evidence="2 3">
    <name type="scientific">Sebaldella termitidis (strain ATCC 33386 / NCTC 11300)</name>
    <dbReference type="NCBI Taxonomy" id="526218"/>
    <lineage>
        <taxon>Bacteria</taxon>
        <taxon>Fusobacteriati</taxon>
        <taxon>Fusobacteriota</taxon>
        <taxon>Fusobacteriia</taxon>
        <taxon>Fusobacteriales</taxon>
        <taxon>Leptotrichiaceae</taxon>
        <taxon>Sebaldella</taxon>
    </lineage>
</organism>
<evidence type="ECO:0000259" key="1">
    <source>
        <dbReference type="PROSITE" id="PS51094"/>
    </source>
</evidence>
<dbReference type="AlphaFoldDB" id="D1AIW3"/>
<evidence type="ECO:0000313" key="2">
    <source>
        <dbReference type="EMBL" id="ACZ06925.1"/>
    </source>
</evidence>
<keyword evidence="3" id="KW-1185">Reference proteome</keyword>